<dbReference type="Pfam" id="PF10081">
    <property type="entry name" value="Abhydrolase_9"/>
    <property type="match status" value="1"/>
</dbReference>
<dbReference type="RefSeq" id="WP_119664053.1">
    <property type="nucleotide sequence ID" value="NZ_QXJK01000001.1"/>
</dbReference>
<dbReference type="InterPro" id="IPR027787">
    <property type="entry name" value="Alpha/beta-hydrolase_catalytic"/>
</dbReference>
<dbReference type="STRING" id="1451189.CFAL_08485"/>
<accession>A0A418Q9H7</accession>
<dbReference type="Pfam" id="PF15420">
    <property type="entry name" value="Abhydrolase_9_N"/>
    <property type="match status" value="1"/>
</dbReference>
<protein>
    <recommendedName>
        <fullName evidence="7">Alpha/beta-hydrolase family protein</fullName>
    </recommendedName>
</protein>
<sequence length="668" mass="73718">MEDTPSPEIKGQAQPNPGASSGTSSVDKPRESSSDQATQATQSSQPGETGPIGSAIPFASLVRNNEKAEQFTRTLQKRFVRLDPGALILGGLGFAFSLTPSLLPRDWLFQGVAAGLSAGTLYMIGVVIHWFWDVWIYELVEQPLAQMKDRARKTFKRTEKRAGLTDQEVERWRSRAELGLAALIIIGLIVWVSFALRWQRELANLMGAETYSTAEFLLVVPVGVFIWAVIIAFGKAILWVVVKLANSTIGRHLGKIPRFMLAWGAVLVVLLLLFDKVVPGTIVGAAEDVFSIRDREIREDLVQPQNPERSGSPSSPNKWEDLGAYGTRFVGLGLHKKELEELTGRPSKEPIRVYAGLRNGDNDIERAQSVVRELERTGAKNRKALLVVPTTGTGWVNPTAAQAFELINDGDSAIASAQYSYLPSAIQFIADQQRVEDAGKALISTVADWWNTLPRDNRPKLYVYGESLGTTAGAGAFSGLRDVVSTVDGALWVGPPNSNKLWKDLVDRRDPGSPEVSAVYAGGLIVRFAENSQEIWRWREQQDLDSPTGWLHPRVLFIQHPSDPVVWWSPSLIFNEPDWLKEPPGFDRSPSMRWIPFVTFWQVTLDLPRAANVPNGHGHNYGSAVLEGMLAMIGGKDFNPERSQQLVDQLDEAMKGQGPEKEIGVDNG</sequence>
<evidence type="ECO:0000313" key="6">
    <source>
        <dbReference type="Proteomes" id="UP000285278"/>
    </source>
</evidence>
<keyword evidence="2" id="KW-1133">Transmembrane helix</keyword>
<evidence type="ECO:0000313" key="5">
    <source>
        <dbReference type="EMBL" id="RIX36674.1"/>
    </source>
</evidence>
<reference evidence="5 6" key="1">
    <citation type="submission" date="2018-09" db="EMBL/GenBank/DDBJ databases">
        <title>Optimization and identification of Corynebacterium falsenii FN1-14 from fish paste.</title>
        <authorList>
            <person name="Daroonpunt R."/>
            <person name="Tanasupawat S."/>
        </authorList>
    </citation>
    <scope>NUCLEOTIDE SEQUENCE [LARGE SCALE GENOMIC DNA]</scope>
    <source>
        <strain evidence="5 6">FN1-14</strain>
    </source>
</reference>
<feature type="transmembrane region" description="Helical" evidence="2">
    <location>
        <begin position="178"/>
        <end position="196"/>
    </location>
</feature>
<evidence type="ECO:0000259" key="3">
    <source>
        <dbReference type="Pfam" id="PF10081"/>
    </source>
</evidence>
<organism evidence="5 6">
    <name type="scientific">Corynebacterium falsenii</name>
    <dbReference type="NCBI Taxonomy" id="108486"/>
    <lineage>
        <taxon>Bacteria</taxon>
        <taxon>Bacillati</taxon>
        <taxon>Actinomycetota</taxon>
        <taxon>Actinomycetes</taxon>
        <taxon>Mycobacteriales</taxon>
        <taxon>Corynebacteriaceae</taxon>
        <taxon>Corynebacterium</taxon>
    </lineage>
</organism>
<dbReference type="InterPro" id="IPR027788">
    <property type="entry name" value="Alpha/beta-hydrolase_N_dom"/>
</dbReference>
<feature type="domain" description="Alpha/beta-hydrolase N-terminal" evidence="4">
    <location>
        <begin position="98"/>
        <end position="333"/>
    </location>
</feature>
<feature type="region of interest" description="Disordered" evidence="1">
    <location>
        <begin position="1"/>
        <end position="55"/>
    </location>
</feature>
<dbReference type="Proteomes" id="UP000285278">
    <property type="component" value="Unassembled WGS sequence"/>
</dbReference>
<evidence type="ECO:0000256" key="1">
    <source>
        <dbReference type="SAM" id="MobiDB-lite"/>
    </source>
</evidence>
<keyword evidence="2" id="KW-0472">Membrane</keyword>
<proteinExistence type="predicted"/>
<comment type="caution">
    <text evidence="5">The sequence shown here is derived from an EMBL/GenBank/DDBJ whole genome shotgun (WGS) entry which is preliminary data.</text>
</comment>
<dbReference type="AlphaFoldDB" id="A0A418Q9H7"/>
<feature type="transmembrane region" description="Helical" evidence="2">
    <location>
        <begin position="216"/>
        <end position="244"/>
    </location>
</feature>
<feature type="transmembrane region" description="Helical" evidence="2">
    <location>
        <begin position="109"/>
        <end position="132"/>
    </location>
</feature>
<keyword evidence="6" id="KW-1185">Reference proteome</keyword>
<feature type="transmembrane region" description="Helical" evidence="2">
    <location>
        <begin position="256"/>
        <end position="274"/>
    </location>
</feature>
<evidence type="ECO:0008006" key="7">
    <source>
        <dbReference type="Google" id="ProtNLM"/>
    </source>
</evidence>
<feature type="transmembrane region" description="Helical" evidence="2">
    <location>
        <begin position="85"/>
        <end position="103"/>
    </location>
</feature>
<evidence type="ECO:0000259" key="4">
    <source>
        <dbReference type="Pfam" id="PF15420"/>
    </source>
</evidence>
<keyword evidence="2" id="KW-0812">Transmembrane</keyword>
<feature type="compositionally biased region" description="Low complexity" evidence="1">
    <location>
        <begin position="34"/>
        <end position="45"/>
    </location>
</feature>
<evidence type="ECO:0000256" key="2">
    <source>
        <dbReference type="SAM" id="Phobius"/>
    </source>
</evidence>
<feature type="compositionally biased region" description="Polar residues" evidence="1">
    <location>
        <begin position="13"/>
        <end position="26"/>
    </location>
</feature>
<dbReference type="EMBL" id="QXJK01000001">
    <property type="protein sequence ID" value="RIX36674.1"/>
    <property type="molecule type" value="Genomic_DNA"/>
</dbReference>
<name>A0A418Q9H7_9CORY</name>
<dbReference type="OrthoDB" id="4397445at2"/>
<gene>
    <name evidence="5" type="ORF">D3M95_00180</name>
</gene>
<feature type="domain" description="Alpha/beta-hydrolase catalytic" evidence="3">
    <location>
        <begin position="351"/>
        <end position="646"/>
    </location>
</feature>